<dbReference type="AlphaFoldDB" id="A0A9E2KFS5"/>
<gene>
    <name evidence="2" type="ORF">H9791_02220</name>
</gene>
<feature type="domain" description="Antitoxin SocA-like Panacea" evidence="1">
    <location>
        <begin position="113"/>
        <end position="219"/>
    </location>
</feature>
<feature type="non-terminal residue" evidence="2">
    <location>
        <position position="1"/>
    </location>
</feature>
<proteinExistence type="predicted"/>
<dbReference type="Proteomes" id="UP000824236">
    <property type="component" value="Unassembled WGS sequence"/>
</dbReference>
<comment type="caution">
    <text evidence="2">The sequence shown here is derived from an EMBL/GenBank/DDBJ whole genome shotgun (WGS) entry which is preliminary data.</text>
</comment>
<reference evidence="2" key="2">
    <citation type="submission" date="2021-04" db="EMBL/GenBank/DDBJ databases">
        <authorList>
            <person name="Gilroy R."/>
        </authorList>
    </citation>
    <scope>NUCLEOTIDE SEQUENCE</scope>
    <source>
        <strain evidence="2">B3-3758</strain>
    </source>
</reference>
<evidence type="ECO:0000313" key="3">
    <source>
        <dbReference type="Proteomes" id="UP000824236"/>
    </source>
</evidence>
<dbReference type="Pfam" id="PF13274">
    <property type="entry name" value="SocA_Panacea"/>
    <property type="match status" value="1"/>
</dbReference>
<name>A0A9E2KFS5_9BACE</name>
<dbReference type="InterPro" id="IPR025272">
    <property type="entry name" value="SocA_Panacea"/>
</dbReference>
<reference evidence="2" key="1">
    <citation type="journal article" date="2021" name="PeerJ">
        <title>Extensive microbial diversity within the chicken gut microbiome revealed by metagenomics and culture.</title>
        <authorList>
            <person name="Gilroy R."/>
            <person name="Ravi A."/>
            <person name="Getino M."/>
            <person name="Pursley I."/>
            <person name="Horton D.L."/>
            <person name="Alikhan N.F."/>
            <person name="Baker D."/>
            <person name="Gharbi K."/>
            <person name="Hall N."/>
            <person name="Watson M."/>
            <person name="Adriaenssens E.M."/>
            <person name="Foster-Nyarko E."/>
            <person name="Jarju S."/>
            <person name="Secka A."/>
            <person name="Antonio M."/>
            <person name="Oren A."/>
            <person name="Chaudhuri R.R."/>
            <person name="La Ragione R."/>
            <person name="Hildebrand F."/>
            <person name="Pallen M.J."/>
        </authorList>
    </citation>
    <scope>NUCLEOTIDE SEQUENCE</scope>
    <source>
        <strain evidence="2">B3-3758</strain>
    </source>
</reference>
<accession>A0A9E2KFS5</accession>
<evidence type="ECO:0000313" key="2">
    <source>
        <dbReference type="EMBL" id="MBU3813310.1"/>
    </source>
</evidence>
<sequence>ILGFGVNQYRQYEEGYMPSETNGKILKACQNPIIFETFVQNSRAQLGEKAYTRITGQLETVKKQQADVRRSLIFGEGKRTGANGFAPLSLERLRNLLLYFIHECEDVFNTKMNKLLFYADFYHYRQHGQAISGLSYRAIKYGPVPVHWDRAYSLFDDVRQEIVEFDTGITGTKLVSVSQPDLSLFSESEKDTLRKIAETFSQTTAKEISLVSHDEEAWKRYVGTAQLINFSAAFELKAV</sequence>
<organism evidence="2 3">
    <name type="scientific">Candidatus Bacteroides intestinipullorum</name>
    <dbReference type="NCBI Taxonomy" id="2838471"/>
    <lineage>
        <taxon>Bacteria</taxon>
        <taxon>Pseudomonadati</taxon>
        <taxon>Bacteroidota</taxon>
        <taxon>Bacteroidia</taxon>
        <taxon>Bacteroidales</taxon>
        <taxon>Bacteroidaceae</taxon>
        <taxon>Bacteroides</taxon>
    </lineage>
</organism>
<evidence type="ECO:0000259" key="1">
    <source>
        <dbReference type="Pfam" id="PF13274"/>
    </source>
</evidence>
<dbReference type="EMBL" id="JAHLFO010000021">
    <property type="protein sequence ID" value="MBU3813310.1"/>
    <property type="molecule type" value="Genomic_DNA"/>
</dbReference>
<protein>
    <submittedName>
        <fullName evidence="2">SocA family protein</fullName>
    </submittedName>
</protein>